<keyword evidence="6" id="KW-1185">Reference proteome</keyword>
<dbReference type="GO" id="GO:0005524">
    <property type="term" value="F:ATP binding"/>
    <property type="evidence" value="ECO:0007669"/>
    <property type="project" value="UniProtKB-UniRule"/>
</dbReference>
<reference evidence="5 6" key="1">
    <citation type="submission" date="2019-10" db="EMBL/GenBank/DDBJ databases">
        <authorList>
            <person name="Palmer J.M."/>
        </authorList>
    </citation>
    <scope>NUCLEOTIDE SEQUENCE [LARGE SCALE GENOMIC DNA]</scope>
    <source>
        <strain evidence="5 6">TWF718</strain>
    </source>
</reference>
<dbReference type="SMART" id="SM00220">
    <property type="entry name" value="S_TKc"/>
    <property type="match status" value="1"/>
</dbReference>
<dbReference type="InterPro" id="IPR011009">
    <property type="entry name" value="Kinase-like_dom_sf"/>
</dbReference>
<keyword evidence="2 3" id="KW-0067">ATP-binding</keyword>
<dbReference type="InterPro" id="IPR000719">
    <property type="entry name" value="Prot_kinase_dom"/>
</dbReference>
<evidence type="ECO:0000259" key="4">
    <source>
        <dbReference type="PROSITE" id="PS50011"/>
    </source>
</evidence>
<dbReference type="Gene3D" id="1.25.40.10">
    <property type="entry name" value="Tetratricopeptide repeat domain"/>
    <property type="match status" value="1"/>
</dbReference>
<evidence type="ECO:0000256" key="3">
    <source>
        <dbReference type="PROSITE-ProRule" id="PRU10141"/>
    </source>
</evidence>
<dbReference type="GO" id="GO:0004672">
    <property type="term" value="F:protein kinase activity"/>
    <property type="evidence" value="ECO:0007669"/>
    <property type="project" value="InterPro"/>
</dbReference>
<keyword evidence="1 3" id="KW-0547">Nucleotide-binding</keyword>
<name>A0AAN8RGM6_9PEZI</name>
<dbReference type="GO" id="GO:0005737">
    <property type="term" value="C:cytoplasm"/>
    <property type="evidence" value="ECO:0007669"/>
    <property type="project" value="TreeGrafter"/>
</dbReference>
<dbReference type="PROSITE" id="PS00107">
    <property type="entry name" value="PROTEIN_KINASE_ATP"/>
    <property type="match status" value="1"/>
</dbReference>
<dbReference type="PROSITE" id="PS50011">
    <property type="entry name" value="PROTEIN_KINASE_DOM"/>
    <property type="match status" value="1"/>
</dbReference>
<dbReference type="SUPFAM" id="SSF56112">
    <property type="entry name" value="Protein kinase-like (PK-like)"/>
    <property type="match status" value="1"/>
</dbReference>
<evidence type="ECO:0000256" key="2">
    <source>
        <dbReference type="ARBA" id="ARBA00022840"/>
    </source>
</evidence>
<dbReference type="Pfam" id="PF00069">
    <property type="entry name" value="Pkinase"/>
    <property type="match status" value="1"/>
</dbReference>
<sequence>MTTNSSTSGATSFFARRGFAGDTGTSSDSFGSRTGSVAGGQVEHDLISFLATAQVNEVDILPATWQPELDRVGAGGTSNIQQSFVDKKLSYVFKRIYRGIDEPHAYKTLVSEISILGHQSIRGHPNIVKLTGVSWDVISSSEPIWPALIFQKSEHGDLKHFMKSGAGASLDFEARIKLCNDIAVGITALHEIDIVHGDIKPMNILIFEEKQGDGDAASPGEVKYVAKIGDFGYSSLREQQVRGGEGDDEEGDDVRIPISRPWNAPEVTNWSSTFPLREAKLTDAFSFGLVALWLLFNNRLLELGVDVEKPVADPEWKHEERLKEIISVLVEKQDGLQEAQRDGIKQFFLSTLTENPAARSLDMEGLMGKFTTIVPAELENQGMSDYDRSIYYQKYAYHNKHKDFDPTPLQEAYLSHHSQYQNPYSYYNPYNPVNIYTSATSRGYYMNQELYPKITQVTGNNFLIYRGLRQLAQGDYRVWKNIFDALKKRTTDPRLQQADRGKAAYQLAFCYEMGFGVAPDAEQVTYYLTMSGASRATMNHEIQIIREDKQTDMFMFKKLDGKIDSIRHIEHYLTTEKLEDVQAAYTAIAQAANEHLKEDHPISINLNKILASTFSAAGDIEKAEALYTHLVSVCDEFYGESSQYGLGIMECLAECSRKRGDLAKAEKITEQIFVAHLKPRLDSEPKLQAMEKLAISKMEVSNWADAAELQLDVVKLKEEKFGKSHKLTFASIMTLMYCLEKQRLLRPPEKAAVDTLKKAEGGDGEQDKSILEAQDCLFSLYEKLKSRERLFRPFKPSYFQGYYWDLALRGYT</sequence>
<protein>
    <recommendedName>
        <fullName evidence="4">Protein kinase domain-containing protein</fullName>
    </recommendedName>
</protein>
<dbReference type="InterPro" id="IPR050167">
    <property type="entry name" value="Ser_Thr_protein_kinase"/>
</dbReference>
<proteinExistence type="predicted"/>
<dbReference type="GO" id="GO:0007165">
    <property type="term" value="P:signal transduction"/>
    <property type="evidence" value="ECO:0007669"/>
    <property type="project" value="TreeGrafter"/>
</dbReference>
<dbReference type="Proteomes" id="UP001313282">
    <property type="component" value="Unassembled WGS sequence"/>
</dbReference>
<dbReference type="SUPFAM" id="SSF48452">
    <property type="entry name" value="TPR-like"/>
    <property type="match status" value="1"/>
</dbReference>
<dbReference type="PANTHER" id="PTHR23257:SF706">
    <property type="entry name" value="PROTO-ONCOGENE SERINE_THREONINE-PROTEIN KINASE MOS"/>
    <property type="match status" value="1"/>
</dbReference>
<feature type="domain" description="Protein kinase" evidence="4">
    <location>
        <begin position="66"/>
        <end position="371"/>
    </location>
</feature>
<dbReference type="Gene3D" id="1.10.510.10">
    <property type="entry name" value="Transferase(Phosphotransferase) domain 1"/>
    <property type="match status" value="1"/>
</dbReference>
<dbReference type="PANTHER" id="PTHR23257">
    <property type="entry name" value="SERINE-THREONINE PROTEIN KINASE"/>
    <property type="match status" value="1"/>
</dbReference>
<accession>A0AAN8RGM6</accession>
<dbReference type="InterPro" id="IPR017441">
    <property type="entry name" value="Protein_kinase_ATP_BS"/>
</dbReference>
<dbReference type="EMBL" id="JAVHNR010000001">
    <property type="protein sequence ID" value="KAK6356774.1"/>
    <property type="molecule type" value="Genomic_DNA"/>
</dbReference>
<dbReference type="AlphaFoldDB" id="A0AAN8RGM6"/>
<feature type="binding site" evidence="3">
    <location>
        <position position="94"/>
    </location>
    <ligand>
        <name>ATP</name>
        <dbReference type="ChEBI" id="CHEBI:30616"/>
    </ligand>
</feature>
<dbReference type="InterPro" id="IPR008271">
    <property type="entry name" value="Ser/Thr_kinase_AS"/>
</dbReference>
<dbReference type="PROSITE" id="PS00108">
    <property type="entry name" value="PROTEIN_KINASE_ST"/>
    <property type="match status" value="1"/>
</dbReference>
<evidence type="ECO:0000313" key="6">
    <source>
        <dbReference type="Proteomes" id="UP001313282"/>
    </source>
</evidence>
<evidence type="ECO:0000256" key="1">
    <source>
        <dbReference type="ARBA" id="ARBA00022741"/>
    </source>
</evidence>
<organism evidence="5 6">
    <name type="scientific">Orbilia javanica</name>
    <dbReference type="NCBI Taxonomy" id="47235"/>
    <lineage>
        <taxon>Eukaryota</taxon>
        <taxon>Fungi</taxon>
        <taxon>Dikarya</taxon>
        <taxon>Ascomycota</taxon>
        <taxon>Pezizomycotina</taxon>
        <taxon>Orbiliomycetes</taxon>
        <taxon>Orbiliales</taxon>
        <taxon>Orbiliaceae</taxon>
        <taxon>Orbilia</taxon>
    </lineage>
</organism>
<gene>
    <name evidence="5" type="ORF">TWF718_001116</name>
</gene>
<comment type="caution">
    <text evidence="5">The sequence shown here is derived from an EMBL/GenBank/DDBJ whole genome shotgun (WGS) entry which is preliminary data.</text>
</comment>
<evidence type="ECO:0000313" key="5">
    <source>
        <dbReference type="EMBL" id="KAK6356774.1"/>
    </source>
</evidence>
<dbReference type="InterPro" id="IPR011990">
    <property type="entry name" value="TPR-like_helical_dom_sf"/>
</dbReference>